<evidence type="ECO:0000313" key="1">
    <source>
        <dbReference type="EMBL" id="ACL41976.1"/>
    </source>
</evidence>
<protein>
    <submittedName>
        <fullName evidence="1">Uncharacterized protein</fullName>
    </submittedName>
</protein>
<reference evidence="1" key="1">
    <citation type="submission" date="2009-01" db="EMBL/GenBank/DDBJ databases">
        <title>Complete sequence of plasmid1 of Arthrobacter chlorophenolicus A6.</title>
        <authorList>
            <consortium name="US DOE Joint Genome Institute"/>
            <person name="Lucas S."/>
            <person name="Copeland A."/>
            <person name="Lapidus A."/>
            <person name="Glavina del Rio T."/>
            <person name="Tice H."/>
            <person name="Bruce D."/>
            <person name="Goodwin L."/>
            <person name="Pitluck S."/>
            <person name="Goltsman E."/>
            <person name="Clum A."/>
            <person name="Larimer F."/>
            <person name="Land M."/>
            <person name="Hauser L."/>
            <person name="Kyrpides N."/>
            <person name="Mikhailova N."/>
            <person name="Jansson J."/>
            <person name="Richardson P."/>
        </authorList>
    </citation>
    <scope>NUCLEOTIDE SEQUENCE [LARGE SCALE GENOMIC DNA]</scope>
    <source>
        <strain evidence="1">A6</strain>
        <plasmid evidence="1">pACHL01</plasmid>
    </source>
</reference>
<keyword evidence="1" id="KW-0614">Plasmid</keyword>
<dbReference type="EMBL" id="CP001342">
    <property type="protein sequence ID" value="ACL41976.1"/>
    <property type="molecule type" value="Genomic_DNA"/>
</dbReference>
<dbReference type="OrthoDB" id="4945380at2"/>
<keyword evidence="2" id="KW-1185">Reference proteome</keyword>
<organism evidence="1 2">
    <name type="scientific">Pseudarthrobacter chlorophenolicus (strain ATCC 700700 / DSM 12829 / CIP 107037 / JCM 12360 / KCTC 9906 / NCIMB 13794 / A6)</name>
    <name type="common">Arthrobacter chlorophenolicus</name>
    <dbReference type="NCBI Taxonomy" id="452863"/>
    <lineage>
        <taxon>Bacteria</taxon>
        <taxon>Bacillati</taxon>
        <taxon>Actinomycetota</taxon>
        <taxon>Actinomycetes</taxon>
        <taxon>Micrococcales</taxon>
        <taxon>Micrococcaceae</taxon>
        <taxon>Pseudarthrobacter</taxon>
    </lineage>
</organism>
<sequence length="141" mass="15296">MTAMMNELIGDSFASLPASPASCPAEDGGTPVLTVTVNDQTVLTIVRRLHDGTCIDGVDCDIRDFHALDAYEDDVKNMLGAMVSASTDGDSPELSTCRSTTERRWLHGKWWCKTCNIEVRYMVGSGWVHTTKKRPAGSATA</sequence>
<name>B8HHS9_PSECP</name>
<dbReference type="AlphaFoldDB" id="B8HHS9"/>
<accession>B8HHS9</accession>
<dbReference type="RefSeq" id="WP_012622993.1">
    <property type="nucleotide sequence ID" value="NC_011879.1"/>
</dbReference>
<gene>
    <name evidence="1" type="ordered locus">Achl_4025</name>
</gene>
<dbReference type="KEGG" id="ach:Achl_4025"/>
<dbReference type="HOGENOM" id="CLU_1821413_0_0_11"/>
<evidence type="ECO:0000313" key="2">
    <source>
        <dbReference type="Proteomes" id="UP000002505"/>
    </source>
</evidence>
<geneLocation type="plasmid" evidence="1 2">
    <name>pACHL01</name>
</geneLocation>
<dbReference type="Proteomes" id="UP000002505">
    <property type="component" value="Plasmid pACHL01"/>
</dbReference>
<proteinExistence type="predicted"/>